<evidence type="ECO:0000256" key="3">
    <source>
        <dbReference type="ARBA" id="ARBA00031237"/>
    </source>
</evidence>
<dbReference type="InterPro" id="IPR029045">
    <property type="entry name" value="ClpP/crotonase-like_dom_sf"/>
</dbReference>
<dbReference type="InterPro" id="IPR011762">
    <property type="entry name" value="COA_CT_N"/>
</dbReference>
<gene>
    <name evidence="9" type="ORF">J3Q64DRAFT_1638982</name>
</gene>
<comment type="catalytic activity">
    <reaction evidence="5">
        <text>3-methylbut-2-enoyl-CoA + hydrogencarbonate + ATP = 3-methyl-(2E)-glutaconyl-CoA + ADP + phosphate + H(+)</text>
        <dbReference type="Rhea" id="RHEA:13589"/>
        <dbReference type="ChEBI" id="CHEBI:15378"/>
        <dbReference type="ChEBI" id="CHEBI:17544"/>
        <dbReference type="ChEBI" id="CHEBI:30616"/>
        <dbReference type="ChEBI" id="CHEBI:43474"/>
        <dbReference type="ChEBI" id="CHEBI:57344"/>
        <dbReference type="ChEBI" id="CHEBI:57346"/>
        <dbReference type="ChEBI" id="CHEBI:456216"/>
        <dbReference type="EC" id="6.4.1.4"/>
    </reaction>
</comment>
<proteinExistence type="predicted"/>
<dbReference type="Pfam" id="PF01039">
    <property type="entry name" value="Carboxyl_trans"/>
    <property type="match status" value="1"/>
</dbReference>
<feature type="domain" description="CoA carboxyltransferase C-terminal" evidence="8">
    <location>
        <begin position="309"/>
        <end position="553"/>
    </location>
</feature>
<evidence type="ECO:0000313" key="10">
    <source>
        <dbReference type="Proteomes" id="UP001448207"/>
    </source>
</evidence>
<feature type="coiled-coil region" evidence="6">
    <location>
        <begin position="22"/>
        <end position="56"/>
    </location>
</feature>
<dbReference type="SUPFAM" id="SSF52096">
    <property type="entry name" value="ClpP/crotonase"/>
    <property type="match status" value="2"/>
</dbReference>
<keyword evidence="6" id="KW-0175">Coiled coil</keyword>
<dbReference type="Proteomes" id="UP001448207">
    <property type="component" value="Unassembled WGS sequence"/>
</dbReference>
<dbReference type="PANTHER" id="PTHR22855:SF46">
    <property type="entry name" value="METHYLCROTONOYL-COA CARBOXYLASE"/>
    <property type="match status" value="1"/>
</dbReference>
<comment type="pathway">
    <text evidence="1">Amino-acid degradation; L-leucine degradation; (S)-3-hydroxy-3-methylglutaryl-CoA from 3-isovaleryl-CoA: step 2/3.</text>
</comment>
<evidence type="ECO:0000256" key="4">
    <source>
        <dbReference type="ARBA" id="ARBA00031404"/>
    </source>
</evidence>
<protein>
    <recommendedName>
        <fullName evidence="2">methylcrotonoyl-CoA carboxylase</fullName>
        <ecNumber evidence="2">6.4.1.4</ecNumber>
    </recommendedName>
    <alternativeName>
        <fullName evidence="4">3-methylcrotonyl-CoA carboxylase 2</fullName>
    </alternativeName>
    <alternativeName>
        <fullName evidence="3">3-methylcrotonyl-CoA:carbon dioxide ligase subunit beta</fullName>
    </alternativeName>
</protein>
<feature type="domain" description="CoA carboxyltransferase N-terminal" evidence="7">
    <location>
        <begin position="48"/>
        <end position="305"/>
    </location>
</feature>
<evidence type="ECO:0000259" key="8">
    <source>
        <dbReference type="PROSITE" id="PS50989"/>
    </source>
</evidence>
<reference evidence="9 10" key="1">
    <citation type="submission" date="2024-04" db="EMBL/GenBank/DDBJ databases">
        <title>Symmetric and asymmetric DNA N6-adenine methylation regulates different biological responses in Mucorales.</title>
        <authorList>
            <consortium name="Lawrence Berkeley National Laboratory"/>
            <person name="Lax C."/>
            <person name="Mondo S.J."/>
            <person name="Osorio-Concepcion M."/>
            <person name="Muszewska A."/>
            <person name="Corrochano-Luque M."/>
            <person name="Gutierrez G."/>
            <person name="Riley R."/>
            <person name="Lipzen A."/>
            <person name="Guo J."/>
            <person name="Hundley H."/>
            <person name="Amirebrahimi M."/>
            <person name="Ng V."/>
            <person name="Lorenzo-Gutierrez D."/>
            <person name="Binder U."/>
            <person name="Yang J."/>
            <person name="Song Y."/>
            <person name="Canovas D."/>
            <person name="Navarro E."/>
            <person name="Freitag M."/>
            <person name="Gabaldon T."/>
            <person name="Grigoriev I.V."/>
            <person name="Corrochano L.M."/>
            <person name="Nicolas F.E."/>
            <person name="Garre V."/>
        </authorList>
    </citation>
    <scope>NUCLEOTIDE SEQUENCE [LARGE SCALE GENOMIC DNA]</scope>
    <source>
        <strain evidence="9 10">L51</strain>
    </source>
</reference>
<accession>A0ABR3B1D2</accession>
<keyword evidence="10" id="KW-1185">Reference proteome</keyword>
<dbReference type="PANTHER" id="PTHR22855">
    <property type="entry name" value="ACETYL, PROPIONYL, PYRUVATE, AND GLUTACONYL CARBOXYLASE-RELATED"/>
    <property type="match status" value="1"/>
</dbReference>
<evidence type="ECO:0000256" key="2">
    <source>
        <dbReference type="ARBA" id="ARBA00026116"/>
    </source>
</evidence>
<evidence type="ECO:0000256" key="6">
    <source>
        <dbReference type="SAM" id="Coils"/>
    </source>
</evidence>
<comment type="caution">
    <text evidence="9">The sequence shown here is derived from an EMBL/GenBank/DDBJ whole genome shotgun (WGS) entry which is preliminary data.</text>
</comment>
<dbReference type="GO" id="GO:0016740">
    <property type="term" value="F:transferase activity"/>
    <property type="evidence" value="ECO:0007669"/>
    <property type="project" value="UniProtKB-KW"/>
</dbReference>
<evidence type="ECO:0000259" key="7">
    <source>
        <dbReference type="PROSITE" id="PS50980"/>
    </source>
</evidence>
<dbReference type="InterPro" id="IPR045190">
    <property type="entry name" value="MCCB/AccD1-like"/>
</dbReference>
<dbReference type="PROSITE" id="PS50989">
    <property type="entry name" value="COA_CT_CTER"/>
    <property type="match status" value="1"/>
</dbReference>
<dbReference type="InterPro" id="IPR034733">
    <property type="entry name" value="AcCoA_carboxyl_beta"/>
</dbReference>
<sequence length="553" mass="60601">MSISSIKDHLVPRHPTVINKASPEYKSNIEEWTKLLDQLKERLKEATSEGKEKSIALHKKRGQLSGTRFFFGVSRSVQHFSNTAFLARERIELLLDEDSPFLEICPLAGYEQEHCTLGGSVVSGIGLVSGVLCAINANVPTMAGGAMNETTVLKVGRFQQIARENRLPVIVLTQSAGANLQQQFKVFHRGGGGFRNQALASKLGIPSCCVVFGSSTAGGAYTPGLSDYVIMIKKQAQVFLGGPPLVQMATGEIADAESLGGADMHSRISGVSDQLAIDEHDGIRKAREWISNINWERQGKLPEHEILGIVSSNIRIPYDATEVIIRIVDGSRFTVFKPNYGVNLVCGWGFIQGIPVGILANNNVIFTQEANKATQFIQLCNIKNTPVLYFQNITGFMVGKRYEEEGIVKAGSRFINAVSNSKVPAITIMMGASYGAGNYAMSGRAYEPRFLFSWPNSRCSVMGPEQLTGVMDLVMRQGAKRAGIEIDEELASQRKAMFQMSVEAESDVYYTSSRLLDDGIIDPRDTRMVIGFCLEVVYNIKVEGGNIYGISRM</sequence>
<name>A0ABR3B1D2_PHYBL</name>
<keyword evidence="9" id="KW-0808">Transferase</keyword>
<evidence type="ECO:0000256" key="1">
    <source>
        <dbReference type="ARBA" id="ARBA00025711"/>
    </source>
</evidence>
<dbReference type="EC" id="6.4.1.4" evidence="2"/>
<organism evidence="9 10">
    <name type="scientific">Phycomyces blakesleeanus</name>
    <dbReference type="NCBI Taxonomy" id="4837"/>
    <lineage>
        <taxon>Eukaryota</taxon>
        <taxon>Fungi</taxon>
        <taxon>Fungi incertae sedis</taxon>
        <taxon>Mucoromycota</taxon>
        <taxon>Mucoromycotina</taxon>
        <taxon>Mucoromycetes</taxon>
        <taxon>Mucorales</taxon>
        <taxon>Phycomycetaceae</taxon>
        <taxon>Phycomyces</taxon>
    </lineage>
</organism>
<dbReference type="PROSITE" id="PS50980">
    <property type="entry name" value="COA_CT_NTER"/>
    <property type="match status" value="1"/>
</dbReference>
<dbReference type="InterPro" id="IPR011763">
    <property type="entry name" value="COA_CT_C"/>
</dbReference>
<dbReference type="Gene3D" id="3.90.226.10">
    <property type="entry name" value="2-enoyl-CoA Hydratase, Chain A, domain 1"/>
    <property type="match status" value="2"/>
</dbReference>
<evidence type="ECO:0000313" key="9">
    <source>
        <dbReference type="EMBL" id="KAL0086561.1"/>
    </source>
</evidence>
<dbReference type="EMBL" id="JBCLYO010000008">
    <property type="protein sequence ID" value="KAL0086561.1"/>
    <property type="molecule type" value="Genomic_DNA"/>
</dbReference>
<evidence type="ECO:0000256" key="5">
    <source>
        <dbReference type="ARBA" id="ARBA00052347"/>
    </source>
</evidence>